<feature type="transmembrane region" description="Helical" evidence="2">
    <location>
        <begin position="97"/>
        <end position="120"/>
    </location>
</feature>
<feature type="domain" description="VTT" evidence="3">
    <location>
        <begin position="34"/>
        <end position="159"/>
    </location>
</feature>
<evidence type="ECO:0000313" key="4">
    <source>
        <dbReference type="EMBL" id="MDF9407985.1"/>
    </source>
</evidence>
<dbReference type="GO" id="GO:0005886">
    <property type="term" value="C:plasma membrane"/>
    <property type="evidence" value="ECO:0007669"/>
    <property type="project" value="TreeGrafter"/>
</dbReference>
<evidence type="ECO:0000256" key="2">
    <source>
        <dbReference type="SAM" id="Phobius"/>
    </source>
</evidence>
<dbReference type="RefSeq" id="WP_277443251.1">
    <property type="nucleotide sequence ID" value="NZ_JAKOAV010000008.1"/>
</dbReference>
<evidence type="ECO:0000313" key="5">
    <source>
        <dbReference type="Proteomes" id="UP001154312"/>
    </source>
</evidence>
<comment type="caution">
    <text evidence="4">The sequence shown here is derived from an EMBL/GenBank/DDBJ whole genome shotgun (WGS) entry which is preliminary data.</text>
</comment>
<reference evidence="4" key="1">
    <citation type="submission" date="2022-02" db="EMBL/GenBank/DDBJ databases">
        <authorList>
            <person name="Leng L."/>
        </authorList>
    </citation>
    <scope>NUCLEOTIDE SEQUENCE</scope>
    <source>
        <strain evidence="4">JI</strain>
    </source>
</reference>
<sequence>MVLDLKELAAQFISSHGYTGLYLYFVCDTLGVLLPSKSILTLIGFFVGKGILGFAPVVFTAVLGSLTGVSVSYFIGRKIGTPFFEKYGRFIRVTPEKLLKAEVWAGRYGAPAIVLAYFVPGLRHITPYLSGIARLPYWKVMFFSAAGALLWVTVFINLGLFLGDIWNRNASY</sequence>
<keyword evidence="2" id="KW-0472">Membrane</keyword>
<organism evidence="4 5">
    <name type="scientific">Pelotomaculum isophthalicicum JI</name>
    <dbReference type="NCBI Taxonomy" id="947010"/>
    <lineage>
        <taxon>Bacteria</taxon>
        <taxon>Bacillati</taxon>
        <taxon>Bacillota</taxon>
        <taxon>Clostridia</taxon>
        <taxon>Eubacteriales</taxon>
        <taxon>Desulfotomaculaceae</taxon>
        <taxon>Pelotomaculum</taxon>
    </lineage>
</organism>
<keyword evidence="5" id="KW-1185">Reference proteome</keyword>
<dbReference type="PANTHER" id="PTHR42709">
    <property type="entry name" value="ALKALINE PHOSPHATASE LIKE PROTEIN"/>
    <property type="match status" value="1"/>
</dbReference>
<keyword evidence="2" id="KW-0812">Transmembrane</keyword>
<keyword evidence="2" id="KW-1133">Transmembrane helix</keyword>
<dbReference type="Pfam" id="PF09335">
    <property type="entry name" value="VTT_dom"/>
    <property type="match status" value="1"/>
</dbReference>
<feature type="transmembrane region" description="Helical" evidence="2">
    <location>
        <begin position="53"/>
        <end position="76"/>
    </location>
</feature>
<feature type="transmembrane region" description="Helical" evidence="2">
    <location>
        <begin position="21"/>
        <end position="47"/>
    </location>
</feature>
<dbReference type="Proteomes" id="UP001154312">
    <property type="component" value="Unassembled WGS sequence"/>
</dbReference>
<feature type="transmembrane region" description="Helical" evidence="2">
    <location>
        <begin position="140"/>
        <end position="162"/>
    </location>
</feature>
<dbReference type="EMBL" id="JAKOAV010000008">
    <property type="protein sequence ID" value="MDF9407985.1"/>
    <property type="molecule type" value="Genomic_DNA"/>
</dbReference>
<evidence type="ECO:0000256" key="1">
    <source>
        <dbReference type="ARBA" id="ARBA00010792"/>
    </source>
</evidence>
<comment type="similarity">
    <text evidence="1">Belongs to the DedA family.</text>
</comment>
<dbReference type="AlphaFoldDB" id="A0A9X4GYN0"/>
<proteinExistence type="inferred from homology"/>
<dbReference type="InterPro" id="IPR032816">
    <property type="entry name" value="VTT_dom"/>
</dbReference>
<dbReference type="PANTHER" id="PTHR42709:SF9">
    <property type="entry name" value="ALKALINE PHOSPHATASE LIKE PROTEIN"/>
    <property type="match status" value="1"/>
</dbReference>
<evidence type="ECO:0000259" key="3">
    <source>
        <dbReference type="Pfam" id="PF09335"/>
    </source>
</evidence>
<name>A0A9X4GYN0_9FIRM</name>
<gene>
    <name evidence="4" type="ORF">L7E55_06365</name>
</gene>
<dbReference type="InterPro" id="IPR051311">
    <property type="entry name" value="DedA_domain"/>
</dbReference>
<accession>A0A9X4GYN0</accession>
<protein>
    <submittedName>
        <fullName evidence="4">DedA family protein</fullName>
    </submittedName>
</protein>